<protein>
    <submittedName>
        <fullName evidence="4">D-amino-acid dehydrogenase</fullName>
        <ecNumber evidence="4">1.4.99.-</ecNumber>
    </submittedName>
</protein>
<dbReference type="InterPro" id="IPR006076">
    <property type="entry name" value="FAD-dep_OxRdtase"/>
</dbReference>
<evidence type="ECO:0000259" key="3">
    <source>
        <dbReference type="Pfam" id="PF01266"/>
    </source>
</evidence>
<sequence length="407" mass="44145">MAKVAIIGAGVVGTASAYMLCKAGLDVTLIDRNPGPAQGASRANGAQLSYAYGDALASPSFLAHMPEILLKRDPAYRVRLQADPEFLIWGLRFLFNSLQSRFIANTRYLLQMAAETSDLLGDVLKEFDLSFDYQSSGKMILYSTAAACQATAGTRRLKQSMGIRQEVLDRSGATAIEPALAHYPDEIARVIYSEGDAAGRPDVFCTTFIERLRERYGLKTIFGEEVEKILSHAGRVSGLAFRSREPLACDLAVAASGCSTELLPWRDRLPGALWPVQGYSISAPATEKAMRVSITDLQRKIVFARLGNTIRAAGLADIGARPYHFNGERFESFRSAAVEAFGQSFAHSSNADLNAWSGVRPCTPSSRPLIRPGSLKGLYLNLGHGTLGWTLCLGSAKRLATVIKETK</sequence>
<dbReference type="EC" id="1.4.99.-" evidence="4"/>
<dbReference type="PANTHER" id="PTHR13847:SF280">
    <property type="entry name" value="D-AMINO ACID DEHYDROGENASE"/>
    <property type="match status" value="1"/>
</dbReference>
<comment type="caution">
    <text evidence="4">The sequence shown here is derived from an EMBL/GenBank/DDBJ whole genome shotgun (WGS) entry which is preliminary data.</text>
</comment>
<dbReference type="Pfam" id="PF01266">
    <property type="entry name" value="DAO"/>
    <property type="match status" value="1"/>
</dbReference>
<keyword evidence="2 4" id="KW-0560">Oxidoreductase</keyword>
<name>A0ABR6L3N7_9HYPH</name>
<comment type="similarity">
    <text evidence="1">Belongs to the DadA oxidoreductase family.</text>
</comment>
<evidence type="ECO:0000313" key="4">
    <source>
        <dbReference type="EMBL" id="MBB4650789.1"/>
    </source>
</evidence>
<dbReference type="RefSeq" id="WP_183262785.1">
    <property type="nucleotide sequence ID" value="NZ_BAAAVZ010000002.1"/>
</dbReference>
<reference evidence="4 5" key="1">
    <citation type="submission" date="2020-08" db="EMBL/GenBank/DDBJ databases">
        <title>Genomic Encyclopedia of Type Strains, Phase IV (KMG-IV): sequencing the most valuable type-strain genomes for metagenomic binning, comparative biology and taxonomic classification.</title>
        <authorList>
            <person name="Goeker M."/>
        </authorList>
    </citation>
    <scope>NUCLEOTIDE SEQUENCE [LARGE SCALE GENOMIC DNA]</scope>
    <source>
        <strain evidence="4 5">DSM 7050</strain>
    </source>
</reference>
<dbReference type="Proteomes" id="UP000539538">
    <property type="component" value="Unassembled WGS sequence"/>
</dbReference>
<keyword evidence="5" id="KW-1185">Reference proteome</keyword>
<evidence type="ECO:0000256" key="2">
    <source>
        <dbReference type="ARBA" id="ARBA00023002"/>
    </source>
</evidence>
<dbReference type="InterPro" id="IPR036188">
    <property type="entry name" value="FAD/NAD-bd_sf"/>
</dbReference>
<dbReference type="Gene3D" id="3.30.9.10">
    <property type="entry name" value="D-Amino Acid Oxidase, subunit A, domain 2"/>
    <property type="match status" value="1"/>
</dbReference>
<dbReference type="SUPFAM" id="SSF51905">
    <property type="entry name" value="FAD/NAD(P)-binding domain"/>
    <property type="match status" value="1"/>
</dbReference>
<dbReference type="EMBL" id="JACHOT010000002">
    <property type="protein sequence ID" value="MBB4650789.1"/>
    <property type="molecule type" value="Genomic_DNA"/>
</dbReference>
<evidence type="ECO:0000313" key="5">
    <source>
        <dbReference type="Proteomes" id="UP000539538"/>
    </source>
</evidence>
<evidence type="ECO:0000256" key="1">
    <source>
        <dbReference type="ARBA" id="ARBA00009410"/>
    </source>
</evidence>
<dbReference type="Gene3D" id="3.50.50.60">
    <property type="entry name" value="FAD/NAD(P)-binding domain"/>
    <property type="match status" value="2"/>
</dbReference>
<accession>A0ABR6L3N7</accession>
<dbReference type="PANTHER" id="PTHR13847">
    <property type="entry name" value="SARCOSINE DEHYDROGENASE-RELATED"/>
    <property type="match status" value="1"/>
</dbReference>
<proteinExistence type="inferred from homology"/>
<feature type="domain" description="FAD dependent oxidoreductase" evidence="3">
    <location>
        <begin position="3"/>
        <end position="400"/>
    </location>
</feature>
<gene>
    <name evidence="4" type="ORF">GGQ99_002544</name>
</gene>
<organism evidence="4 5">
    <name type="scientific">Aminobacter niigataensis</name>
    <dbReference type="NCBI Taxonomy" id="83265"/>
    <lineage>
        <taxon>Bacteria</taxon>
        <taxon>Pseudomonadati</taxon>
        <taxon>Pseudomonadota</taxon>
        <taxon>Alphaproteobacteria</taxon>
        <taxon>Hyphomicrobiales</taxon>
        <taxon>Phyllobacteriaceae</taxon>
        <taxon>Aminobacter</taxon>
    </lineage>
</organism>
<dbReference type="GO" id="GO:0016491">
    <property type="term" value="F:oxidoreductase activity"/>
    <property type="evidence" value="ECO:0007669"/>
    <property type="project" value="UniProtKB-KW"/>
</dbReference>